<name>A0A9P4V6K4_9PLEO</name>
<accession>A0A9P4V6K4</accession>
<evidence type="ECO:0000256" key="3">
    <source>
        <dbReference type="SAM" id="MobiDB-lite"/>
    </source>
</evidence>
<feature type="domain" description="NACHT" evidence="4">
    <location>
        <begin position="324"/>
        <end position="471"/>
    </location>
</feature>
<dbReference type="PANTHER" id="PTHR10039">
    <property type="entry name" value="AMELOGENIN"/>
    <property type="match status" value="1"/>
</dbReference>
<dbReference type="InterPro" id="IPR056125">
    <property type="entry name" value="DUF7708"/>
</dbReference>
<evidence type="ECO:0000313" key="6">
    <source>
        <dbReference type="Proteomes" id="UP000799444"/>
    </source>
</evidence>
<dbReference type="InterPro" id="IPR027417">
    <property type="entry name" value="P-loop_NTPase"/>
</dbReference>
<dbReference type="EMBL" id="ML996102">
    <property type="protein sequence ID" value="KAF2739919.1"/>
    <property type="molecule type" value="Genomic_DNA"/>
</dbReference>
<dbReference type="Gene3D" id="3.40.50.300">
    <property type="entry name" value="P-loop containing nucleotide triphosphate hydrolases"/>
    <property type="match status" value="1"/>
</dbReference>
<dbReference type="InterPro" id="IPR056884">
    <property type="entry name" value="NPHP3-like_N"/>
</dbReference>
<reference evidence="5" key="1">
    <citation type="journal article" date="2020" name="Stud. Mycol.">
        <title>101 Dothideomycetes genomes: a test case for predicting lifestyles and emergence of pathogens.</title>
        <authorList>
            <person name="Haridas S."/>
            <person name="Albert R."/>
            <person name="Binder M."/>
            <person name="Bloem J."/>
            <person name="Labutti K."/>
            <person name="Salamov A."/>
            <person name="Andreopoulos B."/>
            <person name="Baker S."/>
            <person name="Barry K."/>
            <person name="Bills G."/>
            <person name="Bluhm B."/>
            <person name="Cannon C."/>
            <person name="Castanera R."/>
            <person name="Culley D."/>
            <person name="Daum C."/>
            <person name="Ezra D."/>
            <person name="Gonzalez J."/>
            <person name="Henrissat B."/>
            <person name="Kuo A."/>
            <person name="Liang C."/>
            <person name="Lipzen A."/>
            <person name="Lutzoni F."/>
            <person name="Magnuson J."/>
            <person name="Mondo S."/>
            <person name="Nolan M."/>
            <person name="Ohm R."/>
            <person name="Pangilinan J."/>
            <person name="Park H.-J."/>
            <person name="Ramirez L."/>
            <person name="Alfaro M."/>
            <person name="Sun H."/>
            <person name="Tritt A."/>
            <person name="Yoshinaga Y."/>
            <person name="Zwiers L.-H."/>
            <person name="Turgeon B."/>
            <person name="Goodwin S."/>
            <person name="Spatafora J."/>
            <person name="Crous P."/>
            <person name="Grigoriev I."/>
        </authorList>
    </citation>
    <scope>NUCLEOTIDE SEQUENCE</scope>
    <source>
        <strain evidence="5">CBS 125425</strain>
    </source>
</reference>
<dbReference type="PROSITE" id="PS50837">
    <property type="entry name" value="NACHT"/>
    <property type="match status" value="1"/>
</dbReference>
<dbReference type="PANTHER" id="PTHR10039:SF14">
    <property type="entry name" value="NACHT DOMAIN-CONTAINING PROTEIN"/>
    <property type="match status" value="1"/>
</dbReference>
<feature type="coiled-coil region" evidence="2">
    <location>
        <begin position="218"/>
        <end position="245"/>
    </location>
</feature>
<dbReference type="OrthoDB" id="5389400at2759"/>
<dbReference type="SUPFAM" id="SSF52540">
    <property type="entry name" value="P-loop containing nucleoside triphosphate hydrolases"/>
    <property type="match status" value="1"/>
</dbReference>
<keyword evidence="1" id="KW-0677">Repeat</keyword>
<proteinExistence type="predicted"/>
<evidence type="ECO:0000256" key="2">
    <source>
        <dbReference type="SAM" id="Coils"/>
    </source>
</evidence>
<evidence type="ECO:0000313" key="5">
    <source>
        <dbReference type="EMBL" id="KAF2739919.1"/>
    </source>
</evidence>
<comment type="caution">
    <text evidence="5">The sequence shown here is derived from an EMBL/GenBank/DDBJ whole genome shotgun (WGS) entry which is preliminary data.</text>
</comment>
<keyword evidence="2" id="KW-0175">Coiled coil</keyword>
<dbReference type="Pfam" id="PF24883">
    <property type="entry name" value="NPHP3_N"/>
    <property type="match status" value="1"/>
</dbReference>
<dbReference type="InterPro" id="IPR007111">
    <property type="entry name" value="NACHT_NTPase"/>
</dbReference>
<feature type="compositionally biased region" description="Basic and acidic residues" evidence="3">
    <location>
        <begin position="1048"/>
        <end position="1063"/>
    </location>
</feature>
<dbReference type="Pfam" id="PF24809">
    <property type="entry name" value="DUF7708"/>
    <property type="match status" value="1"/>
</dbReference>
<protein>
    <recommendedName>
        <fullName evidence="4">NACHT domain-containing protein</fullName>
    </recommendedName>
</protein>
<dbReference type="Proteomes" id="UP000799444">
    <property type="component" value="Unassembled WGS sequence"/>
</dbReference>
<gene>
    <name evidence="5" type="ORF">EJ04DRAFT_572652</name>
</gene>
<feature type="region of interest" description="Disordered" evidence="3">
    <location>
        <begin position="1035"/>
        <end position="1114"/>
    </location>
</feature>
<evidence type="ECO:0000259" key="4">
    <source>
        <dbReference type="PROSITE" id="PS50837"/>
    </source>
</evidence>
<organism evidence="5 6">
    <name type="scientific">Polyplosphaeria fusca</name>
    <dbReference type="NCBI Taxonomy" id="682080"/>
    <lineage>
        <taxon>Eukaryota</taxon>
        <taxon>Fungi</taxon>
        <taxon>Dikarya</taxon>
        <taxon>Ascomycota</taxon>
        <taxon>Pezizomycotina</taxon>
        <taxon>Dothideomycetes</taxon>
        <taxon>Pleosporomycetidae</taxon>
        <taxon>Pleosporales</taxon>
        <taxon>Tetraplosphaeriaceae</taxon>
        <taxon>Polyplosphaeria</taxon>
    </lineage>
</organism>
<keyword evidence="6" id="KW-1185">Reference proteome</keyword>
<sequence length="1427" mass="160421">MSVPNHNQAFEEARNEFLASLSPKERAVFTKCPSPDQLVDDVKNLSQGKKDRSWGRRVIASISSLADSLQPYFDTIGTFVSSHPEYAAIVWGAFRLIFQLANNYASFFTKLTKALDRITQTLPQYTDVAKLCAKNPSKRLQSSLVKVYQDLLRFCQAVTRIFAKEDGTAKKAPRIMTSLFWKPFDARFEDLLDDFRFHADLVKVELLLADFTADQLGRETVASNITEINNRLKKAEKARQASDGKSLSDEAKAALEKKLKDQTRTKMYEIQRWIFPPEFAQELERAQDQRESGTTEWLFDEDLVKSWLVCQDSSDPDGKNFGERAIWVQGNPGCGKTVLAASTVEELRLAGKRGGLEPQVFYFFFRAGFSDLCRAIAPLRSFVAQLFHSKNDDQDIIDRFAFIMEEQSSGQLSATRNELLDLLQLSTDHAGGSFFILDGLDECEDPAMVARDLLTLTCDSGVKTIIFSRPNVGCLFKSVPEEQRLNIGRKNGKDIETYVSAKLDEFVDENMLPSDIDTSTLSEHLILGADGMFLWIRLMLNYLNSPALTRRKRAEAIMNVNVPEGLDSIYDRIMHLIDQSNAPEKDLACRVFTWLLHSRRPLATRELQVAVSAITSADPDEEDEFQFPQFVRAVILSCGGLVEAQETYSPSFRTKIQSFQFIHLSVTEYLVAQESTSNTNPGGNIRSQILPSTPDMHIQIANQCLLILSYRLPSQPLSGSLNVDITPSQIHQPFPFVGYCCCHWIDHLGTLDRDYLTKEMFPQLLQNLSKFFALQRTLMAYIQTSYVFRVVPRAELLKKWIDVLLLMRPLVRVDGQIFDKVVDDGQEFARYLTCLDKDWGTELLSSPKSIWEETTAFTSSRLIAQTSATAVTSLIMDAPRSESVSSRYLSKISELSEDGKMVGVLSIWPSKAFEQQAQSSMRPIESMIHLLCTGWVARYELWAVTGEPTCTVDGSIPLDANEIHLQLQRSLWQDDPTWAAGQWRLQFPMAISPNVRIISIIRTVYLFTVTPQQEARMQAVQLPLHFEPYLAAIWPAPPKHSEPQPTRTDSERREGKSSIRDFLRPGGSRHARTRSVSPGRTPLLEPEKTEAKRTRFWSRSFSRSKTPNDLTDSIGSGFGSSRQYRYWISFAGGSFLLFLDHPQDLHDRSHMSPSTIALFKIHTQDALRVTLFAKTKDTICPNIGHLPAPKVLFHPQEPLVSFFFPRANNGPPVVLWAYSQSSMRPLSVYIPSDFVDEAVDNVHFSNCGQYLVIQTNQSSVPEVIPIDSDLLSAHQTTQQQATLSASPSSTALTINPKSGPVLHLPGSSSTTFTPETSITPTGEAVGLSIVHTGTEISIRKWSNDTSGSDKEDVLKLTKLPAWQGLQTSSVAVKRPEDGDGKVKIVLNKSARQWEDMTTEVDMQLPALVSRDASSLMVERREGRRLEG</sequence>
<evidence type="ECO:0000256" key="1">
    <source>
        <dbReference type="ARBA" id="ARBA00022737"/>
    </source>
</evidence>